<accession>A0A4U9REF8</accession>
<dbReference type="AlphaFoldDB" id="A0A4U9REF8"/>
<evidence type="ECO:0000313" key="2">
    <source>
        <dbReference type="Proteomes" id="UP000308489"/>
    </source>
</evidence>
<protein>
    <submittedName>
        <fullName evidence="1">Uncharacterized protein</fullName>
    </submittedName>
</protein>
<dbReference type="Proteomes" id="UP000308489">
    <property type="component" value="Chromosome 1"/>
</dbReference>
<sequence length="101" mass="11571">MATPIDILKFNLQENNSPHFEEDALKLLLEQNDNDVLKATIQGLQMKAQVDSFTLGPIKIDSNRDYWLSLIDVFKEKLREKDTHCNSGSGYKTSMRRVDGQ</sequence>
<keyword evidence="2" id="KW-1185">Reference proteome</keyword>
<dbReference type="EMBL" id="LR590481">
    <property type="protein sequence ID" value="VTQ88733.1"/>
    <property type="molecule type" value="Genomic_DNA"/>
</dbReference>
<dbReference type="OrthoDB" id="1754873at2"/>
<gene>
    <name evidence="1" type="ORF">NCTC503_01285</name>
</gene>
<reference evidence="1 2" key="1">
    <citation type="submission" date="2019-05" db="EMBL/GenBank/DDBJ databases">
        <authorList>
            <consortium name="Pathogen Informatics"/>
        </authorList>
    </citation>
    <scope>NUCLEOTIDE SEQUENCE [LARGE SCALE GENOMIC DNA]</scope>
    <source>
        <strain evidence="1 2">NCTC503</strain>
    </source>
</reference>
<organism evidence="1 2">
    <name type="scientific">Hathewaya histolytica</name>
    <name type="common">Clostridium histolyticum</name>
    <dbReference type="NCBI Taxonomy" id="1498"/>
    <lineage>
        <taxon>Bacteria</taxon>
        <taxon>Bacillati</taxon>
        <taxon>Bacillota</taxon>
        <taxon>Clostridia</taxon>
        <taxon>Eubacteriales</taxon>
        <taxon>Clostridiaceae</taxon>
        <taxon>Hathewaya</taxon>
    </lineage>
</organism>
<name>A0A4U9REF8_HATHI</name>
<dbReference type="RefSeq" id="WP_138209956.1">
    <property type="nucleotide sequence ID" value="NZ_CBCRUQ010000020.1"/>
</dbReference>
<proteinExistence type="predicted"/>
<evidence type="ECO:0000313" key="1">
    <source>
        <dbReference type="EMBL" id="VTQ88733.1"/>
    </source>
</evidence>
<dbReference type="KEGG" id="hhw:NCTC503_01285"/>